<keyword evidence="5 15" id="KW-0813">Transport</keyword>
<keyword evidence="8 15" id="KW-1278">Translocase</keyword>
<dbReference type="PANTHER" id="PTHR11435">
    <property type="entry name" value="NADH UBIQUINONE OXIDOREDUCTASE SUBUNIT ND6"/>
    <property type="match status" value="1"/>
</dbReference>
<feature type="transmembrane region" description="Helical" evidence="15">
    <location>
        <begin position="46"/>
        <end position="69"/>
    </location>
</feature>
<comment type="subcellular location">
    <subcellularLocation>
        <location evidence="1 15">Mitochondrion membrane</location>
        <topology evidence="1 15">Multi-pass membrane protein</topology>
    </subcellularLocation>
</comment>
<evidence type="ECO:0000256" key="13">
    <source>
        <dbReference type="ARBA" id="ARBA00023136"/>
    </source>
</evidence>
<keyword evidence="9 15" id="KW-0249">Electron transport</keyword>
<dbReference type="Pfam" id="PF00499">
    <property type="entry name" value="Oxidored_q3"/>
    <property type="match status" value="1"/>
</dbReference>
<gene>
    <name evidence="16" type="primary">nad6</name>
</gene>
<dbReference type="EMBL" id="KY352240">
    <property type="protein sequence ID" value="ASS30699.1"/>
    <property type="molecule type" value="Genomic_DNA"/>
</dbReference>
<keyword evidence="11 15" id="KW-0520">NAD</keyword>
<evidence type="ECO:0000256" key="1">
    <source>
        <dbReference type="ARBA" id="ARBA00004225"/>
    </source>
</evidence>
<dbReference type="AlphaFoldDB" id="A0A3S6J3N4"/>
<evidence type="ECO:0000256" key="5">
    <source>
        <dbReference type="ARBA" id="ARBA00022448"/>
    </source>
</evidence>
<evidence type="ECO:0000256" key="9">
    <source>
        <dbReference type="ARBA" id="ARBA00022982"/>
    </source>
</evidence>
<sequence>MTLPLIITLSILFLRLPHPLTAGLTLLIQTTLIAPSSGLILKSFWFGYILFLIFLGGMLVLFIYVASLAPNEQFKFNTKMLMSATLFSLTLILTLIILDPILLTNKTMLPPSSISTDLKANITSSITSFIYNNSSAMSTFFIISYLLLALLIVVKVVSVFSKPLRTS</sequence>
<comment type="catalytic activity">
    <reaction evidence="14 15">
        <text>a ubiquinone + NADH + 5 H(+)(in) = a ubiquinol + NAD(+) + 4 H(+)(out)</text>
        <dbReference type="Rhea" id="RHEA:29091"/>
        <dbReference type="Rhea" id="RHEA-COMP:9565"/>
        <dbReference type="Rhea" id="RHEA-COMP:9566"/>
        <dbReference type="ChEBI" id="CHEBI:15378"/>
        <dbReference type="ChEBI" id="CHEBI:16389"/>
        <dbReference type="ChEBI" id="CHEBI:17976"/>
        <dbReference type="ChEBI" id="CHEBI:57540"/>
        <dbReference type="ChEBI" id="CHEBI:57945"/>
        <dbReference type="EC" id="7.1.1.2"/>
    </reaction>
</comment>
<evidence type="ECO:0000256" key="3">
    <source>
        <dbReference type="ARBA" id="ARBA00012944"/>
    </source>
</evidence>
<evidence type="ECO:0000256" key="4">
    <source>
        <dbReference type="ARBA" id="ARBA00021095"/>
    </source>
</evidence>
<evidence type="ECO:0000256" key="15">
    <source>
        <dbReference type="RuleBase" id="RU004430"/>
    </source>
</evidence>
<proteinExistence type="inferred from homology"/>
<geneLocation type="mitochondrion" evidence="16"/>
<evidence type="ECO:0000256" key="6">
    <source>
        <dbReference type="ARBA" id="ARBA00022660"/>
    </source>
</evidence>
<keyword evidence="10 15" id="KW-1133">Transmembrane helix</keyword>
<evidence type="ECO:0000313" key="16">
    <source>
        <dbReference type="EMBL" id="ASS30699.1"/>
    </source>
</evidence>
<organism evidence="16">
    <name type="scientific">Stemonopa insignis</name>
    <dbReference type="NCBI Taxonomy" id="2020973"/>
    <lineage>
        <taxon>Eukaryota</taxon>
        <taxon>Metazoa</taxon>
        <taxon>Ecdysozoa</taxon>
        <taxon>Arthropoda</taxon>
        <taxon>Crustacea</taxon>
        <taxon>Multicrustacea</taxon>
        <taxon>Malacostraca</taxon>
        <taxon>Eumalacostraca</taxon>
        <taxon>Eucarida</taxon>
        <taxon>Decapoda</taxon>
        <taxon>Pleocyemata</taxon>
        <taxon>Anomura</taxon>
        <taxon>Hippoidea</taxon>
        <taxon>Albuneidae</taxon>
        <taxon>Stemonopa</taxon>
    </lineage>
</organism>
<feature type="transmembrane region" description="Helical" evidence="15">
    <location>
        <begin position="81"/>
        <end position="103"/>
    </location>
</feature>
<protein>
    <recommendedName>
        <fullName evidence="4 15">NADH-ubiquinone oxidoreductase chain 6</fullName>
        <ecNumber evidence="3 15">7.1.1.2</ecNumber>
    </recommendedName>
</protein>
<dbReference type="EC" id="7.1.1.2" evidence="3 15"/>
<comment type="function">
    <text evidence="15">Core subunit of the mitochondrial membrane respiratory chain NADH dehydrogenase (Complex I) which catalyzes electron transfer from NADH through the respiratory chain, using ubiquinone as an electron acceptor. Essential for the catalytic activity and assembly of complex I.</text>
</comment>
<evidence type="ECO:0000256" key="8">
    <source>
        <dbReference type="ARBA" id="ARBA00022967"/>
    </source>
</evidence>
<evidence type="ECO:0000256" key="11">
    <source>
        <dbReference type="ARBA" id="ARBA00023027"/>
    </source>
</evidence>
<keyword evidence="15" id="KW-0830">Ubiquinone</keyword>
<dbReference type="InterPro" id="IPR001457">
    <property type="entry name" value="NADH_UbQ/plastoQ_OxRdtase_su6"/>
</dbReference>
<reference evidence="16" key="1">
    <citation type="journal article" date="2018" name="Mol. Phylogenet. Evol.">
        <title>ORDER within the chaos: Insights into phylogenetic relationships within the Anomura (Crustacea: Decapoda) from mitochondrial sequences and gene order rearrangements.</title>
        <authorList>
            <person name="Tan M.H."/>
            <person name="Gan H.M."/>
            <person name="Lee Y.P."/>
            <person name="Linton S."/>
            <person name="Grandjean F."/>
            <person name="Bartholomei-Santos M.L."/>
            <person name="Miller A.D."/>
            <person name="Austin C.M."/>
        </authorList>
    </citation>
    <scope>NUCLEOTIDE SEQUENCE</scope>
</reference>
<evidence type="ECO:0000256" key="10">
    <source>
        <dbReference type="ARBA" id="ARBA00022989"/>
    </source>
</evidence>
<dbReference type="GO" id="GO:0031966">
    <property type="term" value="C:mitochondrial membrane"/>
    <property type="evidence" value="ECO:0007669"/>
    <property type="project" value="UniProtKB-SubCell"/>
</dbReference>
<evidence type="ECO:0000256" key="12">
    <source>
        <dbReference type="ARBA" id="ARBA00023128"/>
    </source>
</evidence>
<accession>A0A3S6J3N4</accession>
<keyword evidence="6 15" id="KW-0679">Respiratory chain</keyword>
<dbReference type="GO" id="GO:0008137">
    <property type="term" value="F:NADH dehydrogenase (ubiquinone) activity"/>
    <property type="evidence" value="ECO:0007669"/>
    <property type="project" value="UniProtKB-UniRule"/>
</dbReference>
<name>A0A3S6J3N4_9EUCA</name>
<evidence type="ECO:0000256" key="2">
    <source>
        <dbReference type="ARBA" id="ARBA00005698"/>
    </source>
</evidence>
<keyword evidence="7 15" id="KW-0812">Transmembrane</keyword>
<evidence type="ECO:0000256" key="14">
    <source>
        <dbReference type="ARBA" id="ARBA00049551"/>
    </source>
</evidence>
<keyword evidence="12 15" id="KW-0496">Mitochondrion</keyword>
<dbReference type="PANTHER" id="PTHR11435:SF1">
    <property type="entry name" value="NADH-UBIQUINONE OXIDOREDUCTASE CHAIN 6"/>
    <property type="match status" value="1"/>
</dbReference>
<dbReference type="InterPro" id="IPR050269">
    <property type="entry name" value="ComplexI_Subunit6"/>
</dbReference>
<keyword evidence="13 15" id="KW-0472">Membrane</keyword>
<evidence type="ECO:0000256" key="7">
    <source>
        <dbReference type="ARBA" id="ARBA00022692"/>
    </source>
</evidence>
<comment type="similarity">
    <text evidence="2 15">Belongs to the complex I subunit 6 family.</text>
</comment>
<feature type="transmembrane region" description="Helical" evidence="15">
    <location>
        <begin position="140"/>
        <end position="160"/>
    </location>
</feature>